<dbReference type="Proteomes" id="UP000219338">
    <property type="component" value="Unassembled WGS sequence"/>
</dbReference>
<evidence type="ECO:0000313" key="1">
    <source>
        <dbReference type="EMBL" id="SJL11859.1"/>
    </source>
</evidence>
<evidence type="ECO:0000313" key="2">
    <source>
        <dbReference type="Proteomes" id="UP000219338"/>
    </source>
</evidence>
<name>A0A284RSZ0_ARMOS</name>
<organism evidence="1 2">
    <name type="scientific">Armillaria ostoyae</name>
    <name type="common">Armillaria root rot fungus</name>
    <dbReference type="NCBI Taxonomy" id="47428"/>
    <lineage>
        <taxon>Eukaryota</taxon>
        <taxon>Fungi</taxon>
        <taxon>Dikarya</taxon>
        <taxon>Basidiomycota</taxon>
        <taxon>Agaricomycotina</taxon>
        <taxon>Agaricomycetes</taxon>
        <taxon>Agaricomycetidae</taxon>
        <taxon>Agaricales</taxon>
        <taxon>Marasmiineae</taxon>
        <taxon>Physalacriaceae</taxon>
        <taxon>Armillaria</taxon>
    </lineage>
</organism>
<protein>
    <submittedName>
        <fullName evidence="1">Uncharacterized protein</fullName>
    </submittedName>
</protein>
<reference evidence="2" key="1">
    <citation type="journal article" date="2017" name="Nat. Ecol. Evol.">
        <title>Genome expansion and lineage-specific genetic innovations in the forest pathogenic fungi Armillaria.</title>
        <authorList>
            <person name="Sipos G."/>
            <person name="Prasanna A.N."/>
            <person name="Walter M.C."/>
            <person name="O'Connor E."/>
            <person name="Balint B."/>
            <person name="Krizsan K."/>
            <person name="Kiss B."/>
            <person name="Hess J."/>
            <person name="Varga T."/>
            <person name="Slot J."/>
            <person name="Riley R."/>
            <person name="Boka B."/>
            <person name="Rigling D."/>
            <person name="Barry K."/>
            <person name="Lee J."/>
            <person name="Mihaltcheva S."/>
            <person name="LaButti K."/>
            <person name="Lipzen A."/>
            <person name="Waldron R."/>
            <person name="Moloney N.M."/>
            <person name="Sperisen C."/>
            <person name="Kredics L."/>
            <person name="Vagvoelgyi C."/>
            <person name="Patrignani A."/>
            <person name="Fitzpatrick D."/>
            <person name="Nagy I."/>
            <person name="Doyle S."/>
            <person name="Anderson J.B."/>
            <person name="Grigoriev I.V."/>
            <person name="Gueldener U."/>
            <person name="Muensterkoetter M."/>
            <person name="Nagy L.G."/>
        </authorList>
    </citation>
    <scope>NUCLEOTIDE SEQUENCE [LARGE SCALE GENOMIC DNA]</scope>
    <source>
        <strain evidence="2">C18/9</strain>
    </source>
</reference>
<proteinExistence type="predicted"/>
<dbReference type="EMBL" id="FUEG01000015">
    <property type="protein sequence ID" value="SJL11859.1"/>
    <property type="molecule type" value="Genomic_DNA"/>
</dbReference>
<accession>A0A284RSZ0</accession>
<keyword evidence="2" id="KW-1185">Reference proteome</keyword>
<sequence length="206" mass="23817">MWSLFNVPNPFRQSIPIPPQEDNDPLNANRGDYTWPELSNANRQVLGPHVSQAWDLRFEDVLRRSPLGHYKCETMDEYLALTRGDPISLNNFNLVPNTRTYDSKLHRNNTTWRSHYMASPYRRGIDQIWMGKMPFQDWTEELIDNRYDHYDKDLGDYIIRPLPDSPNYSCIRQHGQYHGLTTSILFGGGDNAGAGGSDDIVNKEAE</sequence>
<dbReference type="AlphaFoldDB" id="A0A284RSZ0"/>
<gene>
    <name evidence="1" type="ORF">ARMOST_15270</name>
</gene>